<evidence type="ECO:0000256" key="5">
    <source>
        <dbReference type="ARBA" id="ARBA00023242"/>
    </source>
</evidence>
<keyword evidence="9" id="KW-1185">Reference proteome</keyword>
<dbReference type="SUPFAM" id="SSF57701">
    <property type="entry name" value="Zn2/Cys6 DNA-binding domain"/>
    <property type="match status" value="1"/>
</dbReference>
<dbReference type="CDD" id="cd00067">
    <property type="entry name" value="GAL4"/>
    <property type="match status" value="1"/>
</dbReference>
<proteinExistence type="predicted"/>
<dbReference type="RefSeq" id="XP_056499633.1">
    <property type="nucleotide sequence ID" value="XM_056646192.1"/>
</dbReference>
<evidence type="ECO:0000256" key="1">
    <source>
        <dbReference type="ARBA" id="ARBA00004123"/>
    </source>
</evidence>
<dbReference type="PROSITE" id="PS00463">
    <property type="entry name" value="ZN2_CY6_FUNGAL_1"/>
    <property type="match status" value="1"/>
</dbReference>
<evidence type="ECO:0000313" key="8">
    <source>
        <dbReference type="EMBL" id="KAJ5227268.1"/>
    </source>
</evidence>
<dbReference type="OrthoDB" id="4159781at2759"/>
<keyword evidence="4" id="KW-0804">Transcription</keyword>
<comment type="subcellular location">
    <subcellularLocation>
        <location evidence="1">Nucleus</location>
    </subcellularLocation>
</comment>
<evidence type="ECO:0000256" key="6">
    <source>
        <dbReference type="SAM" id="MobiDB-lite"/>
    </source>
</evidence>
<dbReference type="GO" id="GO:0003677">
    <property type="term" value="F:DNA binding"/>
    <property type="evidence" value="ECO:0007669"/>
    <property type="project" value="UniProtKB-KW"/>
</dbReference>
<name>A0A9W9TLN1_PENCI</name>
<keyword evidence="2" id="KW-0805">Transcription regulation</keyword>
<dbReference type="GO" id="GO:0005634">
    <property type="term" value="C:nucleus"/>
    <property type="evidence" value="ECO:0007669"/>
    <property type="project" value="UniProtKB-SubCell"/>
</dbReference>
<reference evidence="8" key="1">
    <citation type="submission" date="2022-11" db="EMBL/GenBank/DDBJ databases">
        <authorList>
            <person name="Petersen C."/>
        </authorList>
    </citation>
    <scope>NUCLEOTIDE SEQUENCE</scope>
    <source>
        <strain evidence="8">IBT 23319</strain>
    </source>
</reference>
<protein>
    <recommendedName>
        <fullName evidence="7">Zn(2)-C6 fungal-type domain-containing protein</fullName>
    </recommendedName>
</protein>
<feature type="region of interest" description="Disordered" evidence="6">
    <location>
        <begin position="340"/>
        <end position="373"/>
    </location>
</feature>
<reference evidence="8" key="2">
    <citation type="journal article" date="2023" name="IMA Fungus">
        <title>Comparative genomic study of the Penicillium genus elucidates a diverse pangenome and 15 lateral gene transfer events.</title>
        <authorList>
            <person name="Petersen C."/>
            <person name="Sorensen T."/>
            <person name="Nielsen M.R."/>
            <person name="Sondergaard T.E."/>
            <person name="Sorensen J.L."/>
            <person name="Fitzpatrick D.A."/>
            <person name="Frisvad J.C."/>
            <person name="Nielsen K.L."/>
        </authorList>
    </citation>
    <scope>NUCLEOTIDE SEQUENCE</scope>
    <source>
        <strain evidence="8">IBT 23319</strain>
    </source>
</reference>
<feature type="region of interest" description="Disordered" evidence="6">
    <location>
        <begin position="109"/>
        <end position="140"/>
    </location>
</feature>
<feature type="compositionally biased region" description="Polar residues" evidence="6">
    <location>
        <begin position="184"/>
        <end position="197"/>
    </location>
</feature>
<dbReference type="Proteomes" id="UP001147733">
    <property type="component" value="Unassembled WGS sequence"/>
</dbReference>
<evidence type="ECO:0000313" key="9">
    <source>
        <dbReference type="Proteomes" id="UP001147733"/>
    </source>
</evidence>
<gene>
    <name evidence="8" type="ORF">N7469_007274</name>
</gene>
<organism evidence="8 9">
    <name type="scientific">Penicillium citrinum</name>
    <dbReference type="NCBI Taxonomy" id="5077"/>
    <lineage>
        <taxon>Eukaryota</taxon>
        <taxon>Fungi</taxon>
        <taxon>Dikarya</taxon>
        <taxon>Ascomycota</taxon>
        <taxon>Pezizomycotina</taxon>
        <taxon>Eurotiomycetes</taxon>
        <taxon>Eurotiomycetidae</taxon>
        <taxon>Eurotiales</taxon>
        <taxon>Aspergillaceae</taxon>
        <taxon>Penicillium</taxon>
    </lineage>
</organism>
<dbReference type="Pfam" id="PF00172">
    <property type="entry name" value="Zn_clus"/>
    <property type="match status" value="1"/>
</dbReference>
<dbReference type="AlphaFoldDB" id="A0A9W9TLN1"/>
<keyword evidence="5" id="KW-0539">Nucleus</keyword>
<dbReference type="SMART" id="SM00066">
    <property type="entry name" value="GAL4"/>
    <property type="match status" value="1"/>
</dbReference>
<feature type="region of interest" description="Disordered" evidence="6">
    <location>
        <begin position="155"/>
        <end position="197"/>
    </location>
</feature>
<feature type="compositionally biased region" description="Low complexity" evidence="6">
    <location>
        <begin position="340"/>
        <end position="360"/>
    </location>
</feature>
<evidence type="ECO:0000256" key="4">
    <source>
        <dbReference type="ARBA" id="ARBA00023163"/>
    </source>
</evidence>
<evidence type="ECO:0000256" key="3">
    <source>
        <dbReference type="ARBA" id="ARBA00023125"/>
    </source>
</evidence>
<feature type="compositionally biased region" description="Low complexity" evidence="6">
    <location>
        <begin position="109"/>
        <end position="137"/>
    </location>
</feature>
<feature type="domain" description="Zn(2)-C6 fungal-type" evidence="7">
    <location>
        <begin position="19"/>
        <end position="50"/>
    </location>
</feature>
<comment type="caution">
    <text evidence="8">The sequence shown here is derived from an EMBL/GenBank/DDBJ whole genome shotgun (WGS) entry which is preliminary data.</text>
</comment>
<accession>A0A9W9TLN1</accession>
<dbReference type="GO" id="GO:0008270">
    <property type="term" value="F:zinc ion binding"/>
    <property type="evidence" value="ECO:0007669"/>
    <property type="project" value="InterPro"/>
</dbReference>
<dbReference type="InterPro" id="IPR050613">
    <property type="entry name" value="Sec_Metabolite_Reg"/>
</dbReference>
<feature type="compositionally biased region" description="Low complexity" evidence="6">
    <location>
        <begin position="163"/>
        <end position="183"/>
    </location>
</feature>
<evidence type="ECO:0000259" key="7">
    <source>
        <dbReference type="PROSITE" id="PS50048"/>
    </source>
</evidence>
<dbReference type="PANTHER" id="PTHR31001">
    <property type="entry name" value="UNCHARACTERIZED TRANSCRIPTIONAL REGULATORY PROTEIN"/>
    <property type="match status" value="1"/>
</dbReference>
<evidence type="ECO:0000256" key="2">
    <source>
        <dbReference type="ARBA" id="ARBA00023015"/>
    </source>
</evidence>
<dbReference type="GO" id="GO:0000981">
    <property type="term" value="F:DNA-binding transcription factor activity, RNA polymerase II-specific"/>
    <property type="evidence" value="ECO:0007669"/>
    <property type="project" value="InterPro"/>
</dbReference>
<dbReference type="InterPro" id="IPR001138">
    <property type="entry name" value="Zn2Cys6_DnaBD"/>
</dbReference>
<dbReference type="Gene3D" id="4.10.240.10">
    <property type="entry name" value="Zn(2)-C6 fungal-type DNA-binding domain"/>
    <property type="match status" value="1"/>
</dbReference>
<dbReference type="PROSITE" id="PS50048">
    <property type="entry name" value="ZN2_CY6_FUNGAL_2"/>
    <property type="match status" value="1"/>
</dbReference>
<dbReference type="GeneID" id="81385359"/>
<dbReference type="InterPro" id="IPR036864">
    <property type="entry name" value="Zn2-C6_fun-type_DNA-bd_sf"/>
</dbReference>
<dbReference type="EMBL" id="JAPQKT010000006">
    <property type="protein sequence ID" value="KAJ5227268.1"/>
    <property type="molecule type" value="Genomic_DNA"/>
</dbReference>
<keyword evidence="3" id="KW-0238">DNA-binding</keyword>
<sequence length="373" mass="39572">MSQEMPPTDSKTKIRPQQSCVRCRERKVKCDRSRPCHACIIRGIEADCTYLATDEDYAQISQAEIIERLRREVAQLRGQLSQGPRQSPNPASWRRHEYARKYGMDGAKLAGSGSGKGSASASASASASGSNSGSRSGNNRMVQSTSVLHGKGNAMEQESWAGSSPTSSTTTMTNSNSLNMTSPDSTGSENGSTMLSYPTTAPYGTSIVEVEGAGAFGEMSYPTSEVTVAYCQPEMPTFGEIPASAPLTQGVPTQPIMHPDATHFQEISSMQPNGPYGDAQAYLLSRGYYEKPDSPLHAYPWGHDAMGSQFAAPYSDSSYISSSINALDANTSASATASATAYAPHASTSTSTSTSTLTTTDKFTIPNPARTAK</sequence>